<feature type="transmembrane region" description="Helical" evidence="7">
    <location>
        <begin position="134"/>
        <end position="152"/>
    </location>
</feature>
<evidence type="ECO:0000256" key="1">
    <source>
        <dbReference type="ARBA" id="ARBA00004141"/>
    </source>
</evidence>
<dbReference type="PANTHER" id="PTHR48022:SF64">
    <property type="entry name" value="MAJOR FACILITATOR SUPERFAMILY (MFS) PROFILE DOMAIN-CONTAINING PROTEIN"/>
    <property type="match status" value="1"/>
</dbReference>
<dbReference type="Gene3D" id="1.20.1250.20">
    <property type="entry name" value="MFS general substrate transporter like domains"/>
    <property type="match status" value="1"/>
</dbReference>
<feature type="transmembrane region" description="Helical" evidence="7">
    <location>
        <begin position="469"/>
        <end position="487"/>
    </location>
</feature>
<feature type="transmembrane region" description="Helical" evidence="7">
    <location>
        <begin position="499"/>
        <end position="519"/>
    </location>
</feature>
<dbReference type="EMBL" id="JAPZBS010000001">
    <property type="protein sequence ID" value="KAJ5390079.1"/>
    <property type="molecule type" value="Genomic_DNA"/>
</dbReference>
<evidence type="ECO:0000313" key="10">
    <source>
        <dbReference type="Proteomes" id="UP001147782"/>
    </source>
</evidence>
<dbReference type="GO" id="GO:0005351">
    <property type="term" value="F:carbohydrate:proton symporter activity"/>
    <property type="evidence" value="ECO:0007669"/>
    <property type="project" value="TreeGrafter"/>
</dbReference>
<proteinExistence type="inferred from homology"/>
<reference evidence="9" key="1">
    <citation type="submission" date="2022-11" db="EMBL/GenBank/DDBJ databases">
        <authorList>
            <person name="Petersen C."/>
        </authorList>
    </citation>
    <scope>NUCLEOTIDE SEQUENCE</scope>
    <source>
        <strain evidence="9">IBT 29864</strain>
    </source>
</reference>
<dbReference type="GO" id="GO:0016020">
    <property type="term" value="C:membrane"/>
    <property type="evidence" value="ECO:0007669"/>
    <property type="project" value="UniProtKB-SubCell"/>
</dbReference>
<dbReference type="InterPro" id="IPR005828">
    <property type="entry name" value="MFS_sugar_transport-like"/>
</dbReference>
<keyword evidence="3" id="KW-0813">Transport</keyword>
<keyword evidence="6 7" id="KW-0472">Membrane</keyword>
<evidence type="ECO:0000256" key="4">
    <source>
        <dbReference type="ARBA" id="ARBA00022692"/>
    </source>
</evidence>
<gene>
    <name evidence="9" type="ORF">N7496_001147</name>
</gene>
<feature type="transmembrane region" description="Helical" evidence="7">
    <location>
        <begin position="242"/>
        <end position="263"/>
    </location>
</feature>
<evidence type="ECO:0000256" key="5">
    <source>
        <dbReference type="ARBA" id="ARBA00022989"/>
    </source>
</evidence>
<evidence type="ECO:0000256" key="6">
    <source>
        <dbReference type="ARBA" id="ARBA00023136"/>
    </source>
</evidence>
<feature type="domain" description="Major facilitator superfamily (MFS) profile" evidence="8">
    <location>
        <begin position="65"/>
        <end position="522"/>
    </location>
</feature>
<dbReference type="RefSeq" id="XP_056560807.1">
    <property type="nucleotide sequence ID" value="XM_056694078.1"/>
</dbReference>
<organism evidence="9 10">
    <name type="scientific">Penicillium cataractarum</name>
    <dbReference type="NCBI Taxonomy" id="2100454"/>
    <lineage>
        <taxon>Eukaryota</taxon>
        <taxon>Fungi</taxon>
        <taxon>Dikarya</taxon>
        <taxon>Ascomycota</taxon>
        <taxon>Pezizomycotina</taxon>
        <taxon>Eurotiomycetes</taxon>
        <taxon>Eurotiomycetidae</taxon>
        <taxon>Eurotiales</taxon>
        <taxon>Aspergillaceae</taxon>
        <taxon>Penicillium</taxon>
    </lineage>
</organism>
<feature type="transmembrane region" description="Helical" evidence="7">
    <location>
        <begin position="332"/>
        <end position="354"/>
    </location>
</feature>
<dbReference type="InterPro" id="IPR020846">
    <property type="entry name" value="MFS_dom"/>
</dbReference>
<sequence>MGDKKDIDMVESKVTHAEFSPPIDNVAVQFPEVTWWRHPGLRKLYFMMPILFLGMFPADLKSGRVQWLTWLGASTNGYDGSLLNGLQTMTPWQEYFGNPSGSTLGLFTAIQNIGGVCALFFASYVADIFGRKKGVAIGLVVLFVGTIIQVVPSVNSNMFLAGRFLVGLGYTHPFVRLEKMKMTDLARSNISQGSAPLLITELAHPQHRGKLTTMYNTLWFVGAIIAAWTVFGTIKYTSEASWRIPVGMQAAMPVIQFIGIWFLPESPRWLCAKERSEEALAVLVKYHANGDRDDPFCAFEFREIQQTIRMEKQNSNNGWPVLVQTPGNRKRLLLIILVSFFSQCSGNGLVSYYLHDILNSVGIEASYDQSMINGALTIWSFLVAICCSSFLVDVLGRRKLFMIAGVGMLISFSIWTGCSAAYAQSGNKGAGSAVIAMIFLFYGVAGFAWPGLTVAYCAEILPFGIRAKGLAVTMAMTALSSVFNQYVNPIGLEALQWRFYFVYIAILVIECVCIWFLFVETKGPTLEEIAALFDGEQANIAGNERLSVHQEAKSAEA</sequence>
<feature type="transmembrane region" description="Helical" evidence="7">
    <location>
        <begin position="374"/>
        <end position="393"/>
    </location>
</feature>
<evidence type="ECO:0000256" key="3">
    <source>
        <dbReference type="ARBA" id="ARBA00022448"/>
    </source>
</evidence>
<accession>A0A9X0B6K7</accession>
<dbReference type="OrthoDB" id="6133115at2759"/>
<dbReference type="InterPro" id="IPR050360">
    <property type="entry name" value="MFS_Sugar_Transporters"/>
</dbReference>
<dbReference type="AlphaFoldDB" id="A0A9X0B6K7"/>
<dbReference type="SUPFAM" id="SSF103473">
    <property type="entry name" value="MFS general substrate transporter"/>
    <property type="match status" value="1"/>
</dbReference>
<keyword evidence="10" id="KW-1185">Reference proteome</keyword>
<evidence type="ECO:0000256" key="7">
    <source>
        <dbReference type="SAM" id="Phobius"/>
    </source>
</evidence>
<feature type="transmembrane region" description="Helical" evidence="7">
    <location>
        <begin position="217"/>
        <end position="236"/>
    </location>
</feature>
<reference evidence="9" key="2">
    <citation type="journal article" date="2023" name="IMA Fungus">
        <title>Comparative genomic study of the Penicillium genus elucidates a diverse pangenome and 15 lateral gene transfer events.</title>
        <authorList>
            <person name="Petersen C."/>
            <person name="Sorensen T."/>
            <person name="Nielsen M.R."/>
            <person name="Sondergaard T.E."/>
            <person name="Sorensen J.L."/>
            <person name="Fitzpatrick D.A."/>
            <person name="Frisvad J.C."/>
            <person name="Nielsen K.L."/>
        </authorList>
    </citation>
    <scope>NUCLEOTIDE SEQUENCE</scope>
    <source>
        <strain evidence="9">IBT 29864</strain>
    </source>
</reference>
<protein>
    <recommendedName>
        <fullName evidence="8">Major facilitator superfamily (MFS) profile domain-containing protein</fullName>
    </recommendedName>
</protein>
<keyword evidence="4 7" id="KW-0812">Transmembrane</keyword>
<feature type="transmembrane region" description="Helical" evidence="7">
    <location>
        <begin position="104"/>
        <end position="122"/>
    </location>
</feature>
<name>A0A9X0B6K7_9EURO</name>
<dbReference type="Pfam" id="PF00083">
    <property type="entry name" value="Sugar_tr"/>
    <property type="match status" value="2"/>
</dbReference>
<comment type="subcellular location">
    <subcellularLocation>
        <location evidence="1">Membrane</location>
        <topology evidence="1">Multi-pass membrane protein</topology>
    </subcellularLocation>
</comment>
<dbReference type="PROSITE" id="PS50850">
    <property type="entry name" value="MFS"/>
    <property type="match status" value="1"/>
</dbReference>
<evidence type="ECO:0000259" key="8">
    <source>
        <dbReference type="PROSITE" id="PS50850"/>
    </source>
</evidence>
<comment type="caution">
    <text evidence="9">The sequence shown here is derived from an EMBL/GenBank/DDBJ whole genome shotgun (WGS) entry which is preliminary data.</text>
</comment>
<dbReference type="FunFam" id="1.20.1250.20:FF:000134">
    <property type="entry name" value="MFS sugar transporter protein"/>
    <property type="match status" value="1"/>
</dbReference>
<keyword evidence="5 7" id="KW-1133">Transmembrane helix</keyword>
<dbReference type="InterPro" id="IPR005829">
    <property type="entry name" value="Sugar_transporter_CS"/>
</dbReference>
<dbReference type="PANTHER" id="PTHR48022">
    <property type="entry name" value="PLASTIDIC GLUCOSE TRANSPORTER 4"/>
    <property type="match status" value="1"/>
</dbReference>
<evidence type="ECO:0000256" key="2">
    <source>
        <dbReference type="ARBA" id="ARBA00010992"/>
    </source>
</evidence>
<dbReference type="GeneID" id="81433255"/>
<dbReference type="InterPro" id="IPR036259">
    <property type="entry name" value="MFS_trans_sf"/>
</dbReference>
<dbReference type="PROSITE" id="PS00216">
    <property type="entry name" value="SUGAR_TRANSPORT_1"/>
    <property type="match status" value="2"/>
</dbReference>
<dbReference type="Proteomes" id="UP001147782">
    <property type="component" value="Unassembled WGS sequence"/>
</dbReference>
<evidence type="ECO:0000313" key="9">
    <source>
        <dbReference type="EMBL" id="KAJ5390079.1"/>
    </source>
</evidence>
<feature type="transmembrane region" description="Helical" evidence="7">
    <location>
        <begin position="400"/>
        <end position="422"/>
    </location>
</feature>
<feature type="transmembrane region" description="Helical" evidence="7">
    <location>
        <begin position="434"/>
        <end position="457"/>
    </location>
</feature>
<comment type="similarity">
    <text evidence="2">Belongs to the major facilitator superfamily. Sugar transporter (TC 2.A.1.1) family.</text>
</comment>